<name>A0A8J0U9U4_XENLA</name>
<feature type="compositionally biased region" description="Basic and acidic residues" evidence="2">
    <location>
        <begin position="309"/>
        <end position="318"/>
    </location>
</feature>
<evidence type="ECO:0000313" key="3">
    <source>
        <dbReference type="Proteomes" id="UP000186698"/>
    </source>
</evidence>
<dbReference type="Xenbase" id="XB-GENE-6254695">
    <property type="gene designation" value="val.L"/>
</dbReference>
<dbReference type="AlphaFoldDB" id="A0A8J0U9U4"/>
<dbReference type="GeneID" id="100217318"/>
<dbReference type="Proteomes" id="UP000186698">
    <property type="component" value="Chromosome 5L"/>
</dbReference>
<keyword evidence="3" id="KW-1185">Reference proteome</keyword>
<dbReference type="AGR" id="Xenbase:XB-GENE-6254695"/>
<evidence type="ECO:0000313" key="5">
    <source>
        <dbReference type="Xenbase" id="XB-GENE-6254695"/>
    </source>
</evidence>
<proteinExistence type="predicted"/>
<accession>A0A8J0U9U4</accession>
<dbReference type="OrthoDB" id="10505612at2759"/>
<feature type="region of interest" description="Disordered" evidence="2">
    <location>
        <begin position="153"/>
        <end position="214"/>
    </location>
</feature>
<feature type="coiled-coil region" evidence="1">
    <location>
        <begin position="41"/>
        <end position="110"/>
    </location>
</feature>
<feature type="compositionally biased region" description="Polar residues" evidence="2">
    <location>
        <begin position="165"/>
        <end position="175"/>
    </location>
</feature>
<dbReference type="RefSeq" id="XP_018097899.1">
    <property type="nucleotide sequence ID" value="XM_018242410.2"/>
</dbReference>
<evidence type="ECO:0000256" key="2">
    <source>
        <dbReference type="SAM" id="MobiDB-lite"/>
    </source>
</evidence>
<organism evidence="3 4">
    <name type="scientific">Xenopus laevis</name>
    <name type="common">African clawed frog</name>
    <dbReference type="NCBI Taxonomy" id="8355"/>
    <lineage>
        <taxon>Eukaryota</taxon>
        <taxon>Metazoa</taxon>
        <taxon>Chordata</taxon>
        <taxon>Craniata</taxon>
        <taxon>Vertebrata</taxon>
        <taxon>Euteleostomi</taxon>
        <taxon>Amphibia</taxon>
        <taxon>Batrachia</taxon>
        <taxon>Anura</taxon>
        <taxon>Pipoidea</taxon>
        <taxon>Pipidae</taxon>
        <taxon>Xenopodinae</taxon>
        <taxon>Xenopus</taxon>
        <taxon>Xenopus</taxon>
    </lineage>
</organism>
<evidence type="ECO:0000256" key="1">
    <source>
        <dbReference type="SAM" id="Coils"/>
    </source>
</evidence>
<feature type="compositionally biased region" description="Polar residues" evidence="2">
    <location>
        <begin position="279"/>
        <end position="288"/>
    </location>
</feature>
<feature type="compositionally biased region" description="Polar residues" evidence="2">
    <location>
        <begin position="182"/>
        <end position="193"/>
    </location>
</feature>
<dbReference type="CTD" id="100217318"/>
<feature type="compositionally biased region" description="Polar residues" evidence="2">
    <location>
        <begin position="201"/>
        <end position="211"/>
    </location>
</feature>
<evidence type="ECO:0000313" key="4">
    <source>
        <dbReference type="RefSeq" id="XP_018097899.1"/>
    </source>
</evidence>
<keyword evidence="1" id="KW-0175">Coiled coil</keyword>
<feature type="compositionally biased region" description="Acidic residues" evidence="2">
    <location>
        <begin position="319"/>
        <end position="350"/>
    </location>
</feature>
<protein>
    <submittedName>
        <fullName evidence="4">Val protein L homeolog isoform X2</fullName>
    </submittedName>
</protein>
<dbReference type="SUPFAM" id="SSF57997">
    <property type="entry name" value="Tropomyosin"/>
    <property type="match status" value="1"/>
</dbReference>
<feature type="region of interest" description="Disordered" evidence="2">
    <location>
        <begin position="279"/>
        <end position="355"/>
    </location>
</feature>
<sequence>MLHSSVSSVTFLTSMDNIMYSSDEEDFLNIEEKNFFLNQAMQVLRTNVAQIEESIDNVNKELKKHEYDLKLSHNELKKLKEEEETLQLEAETLEEQLQTLNKESELLEKKYADMYRIVKSIRTLGPIFQQAMAVTLSNMNAIINTMSQEGIIGLQPCTDPESESLPRTQVPSASESLPEVQQKGTPVPSTSKSFPKVQPKSLPSTPLSSASERLPTVQPKYLPITPVPSASKRLPLIQSKSLPSTPLSSASERLPTVQPKYLPITQVPSASKRLPLVQSKSLPSTPVPSASKGLPLVQPTISSTKKRKISEEDHIEETQKEEEEEEEKEEEGEEGGEEEEEEEEEEMMEEFDTKTDTATKLPPFLLPYIPKKKSPNDKWPLNYTAFLNYYFETTFKGKLSKEVVLDCIQQGINYNIFPLKQSNDKLYKQVYTRIVHLKRQREGMKKRYNRRQ</sequence>
<gene>
    <name evidence="4 5" type="primary">val.L</name>
    <name evidence="4" type="synonym">val</name>
</gene>
<reference evidence="4" key="1">
    <citation type="submission" date="2025-08" db="UniProtKB">
        <authorList>
            <consortium name="RefSeq"/>
        </authorList>
    </citation>
    <scope>IDENTIFICATION</scope>
    <source>
        <strain evidence="4">J_2021</strain>
        <tissue evidence="4">Erythrocytes</tissue>
    </source>
</reference>